<dbReference type="GO" id="GO:0005576">
    <property type="term" value="C:extracellular region"/>
    <property type="evidence" value="ECO:0007669"/>
    <property type="project" value="UniProtKB-SubCell"/>
</dbReference>
<dbReference type="AlphaFoldDB" id="A0A7V4E4Q3"/>
<organism evidence="4">
    <name type="scientific">candidate division WOR-3 bacterium</name>
    <dbReference type="NCBI Taxonomy" id="2052148"/>
    <lineage>
        <taxon>Bacteria</taxon>
        <taxon>Bacteria division WOR-3</taxon>
    </lineage>
</organism>
<dbReference type="SUPFAM" id="SSF88713">
    <property type="entry name" value="Glycoside hydrolase/deacetylase"/>
    <property type="match status" value="1"/>
</dbReference>
<name>A0A7V4E4Q3_UNCW3</name>
<gene>
    <name evidence="4" type="ORF">ENU66_07695</name>
</gene>
<evidence type="ECO:0000256" key="1">
    <source>
        <dbReference type="ARBA" id="ARBA00004613"/>
    </source>
</evidence>
<keyword evidence="2" id="KW-0732">Signal</keyword>
<dbReference type="PROSITE" id="PS51677">
    <property type="entry name" value="NODB"/>
    <property type="match status" value="1"/>
</dbReference>
<dbReference type="GO" id="GO:0016810">
    <property type="term" value="F:hydrolase activity, acting on carbon-nitrogen (but not peptide) bonds"/>
    <property type="evidence" value="ECO:0007669"/>
    <property type="project" value="InterPro"/>
</dbReference>
<dbReference type="PANTHER" id="PTHR34216:SF3">
    <property type="entry name" value="POLY-BETA-1,6-N-ACETYL-D-GLUCOSAMINE N-DEACETYLASE"/>
    <property type="match status" value="1"/>
</dbReference>
<dbReference type="InterPro" id="IPR011330">
    <property type="entry name" value="Glyco_hydro/deAcase_b/a-brl"/>
</dbReference>
<feature type="domain" description="NodB homology" evidence="3">
    <location>
        <begin position="54"/>
        <end position="256"/>
    </location>
</feature>
<proteinExistence type="predicted"/>
<comment type="caution">
    <text evidence="4">The sequence shown here is derived from an EMBL/GenBank/DDBJ whole genome shotgun (WGS) entry which is preliminary data.</text>
</comment>
<comment type="subcellular location">
    <subcellularLocation>
        <location evidence="1">Secreted</location>
    </subcellularLocation>
</comment>
<evidence type="ECO:0000259" key="3">
    <source>
        <dbReference type="PROSITE" id="PS51677"/>
    </source>
</evidence>
<protein>
    <submittedName>
        <fullName evidence="4">Polysaccharide deacetylase family protein</fullName>
    </submittedName>
</protein>
<dbReference type="InterPro" id="IPR051398">
    <property type="entry name" value="Polysacch_Deacetylase"/>
</dbReference>
<dbReference type="PANTHER" id="PTHR34216">
    <property type="match status" value="1"/>
</dbReference>
<sequence>MLLLLQYHHISPVITFNPGTVHKRIFENHLKDLKKYTFTNLELESLYSPNVLERKVLITFDDGYRSVFEHAYPIMNEYGYKGIVFVVTKYIGKVSKWEVPLLSSLPHLKQEEIKTLHKSGWIIGSHSHSHSDLTTLTTQKLKEEIKSSKKILEDILGSEVYTFSYPFGKFNKRVKDVLKELGIKFAFKSSGKLKFPLDLLEIPRRSIYLIDFSISSKIDSFYNFVEYPKEFISNKFAYLSPIYLKLLKTFKGNPGD</sequence>
<dbReference type="Pfam" id="PF01522">
    <property type="entry name" value="Polysacc_deac_1"/>
    <property type="match status" value="1"/>
</dbReference>
<evidence type="ECO:0000313" key="4">
    <source>
        <dbReference type="EMBL" id="HGL18192.1"/>
    </source>
</evidence>
<dbReference type="CDD" id="cd10918">
    <property type="entry name" value="CE4_NodB_like_5s_6s"/>
    <property type="match status" value="1"/>
</dbReference>
<dbReference type="InterPro" id="IPR002509">
    <property type="entry name" value="NODB_dom"/>
</dbReference>
<dbReference type="GO" id="GO:0005975">
    <property type="term" value="P:carbohydrate metabolic process"/>
    <property type="evidence" value="ECO:0007669"/>
    <property type="project" value="InterPro"/>
</dbReference>
<dbReference type="Gene3D" id="3.20.20.370">
    <property type="entry name" value="Glycoside hydrolase/deacetylase"/>
    <property type="match status" value="1"/>
</dbReference>
<accession>A0A7V4E4Q3</accession>
<evidence type="ECO:0000256" key="2">
    <source>
        <dbReference type="ARBA" id="ARBA00022729"/>
    </source>
</evidence>
<reference evidence="4" key="1">
    <citation type="journal article" date="2020" name="mSystems">
        <title>Genome- and Community-Level Interaction Insights into Carbon Utilization and Element Cycling Functions of Hydrothermarchaeota in Hydrothermal Sediment.</title>
        <authorList>
            <person name="Zhou Z."/>
            <person name="Liu Y."/>
            <person name="Xu W."/>
            <person name="Pan J."/>
            <person name="Luo Z.H."/>
            <person name="Li M."/>
        </authorList>
    </citation>
    <scope>NUCLEOTIDE SEQUENCE [LARGE SCALE GENOMIC DNA]</scope>
    <source>
        <strain evidence="4">SpSt-69</strain>
    </source>
</reference>
<dbReference type="EMBL" id="DTDJ01000047">
    <property type="protein sequence ID" value="HGL18192.1"/>
    <property type="molecule type" value="Genomic_DNA"/>
</dbReference>